<dbReference type="Pfam" id="PF06114">
    <property type="entry name" value="Peptidase_M78"/>
    <property type="match status" value="1"/>
</dbReference>
<sequence length="144" mass="16888">MFNIPLRVENLILKYDTANPYQLAKCLKFDVFELDLPSEIRGFLVRPLRRKCIVLNANLSELQKRIVLCHELGHARLHSGYGYYLSTNKPYYVPCRRENEANEFAIHLLSYSHDLDAEHLNAIIKERRPDPMIVHKIINELISQ</sequence>
<protein>
    <submittedName>
        <fullName evidence="2">IrrE protein</fullName>
    </submittedName>
</protein>
<name>A0A8S5UKS9_9CAUD</name>
<reference evidence="2" key="1">
    <citation type="journal article" date="2021" name="Proc. Natl. Acad. Sci. U.S.A.">
        <title>A Catalog of Tens of Thousands of Viruses from Human Metagenomes Reveals Hidden Associations with Chronic Diseases.</title>
        <authorList>
            <person name="Tisza M.J."/>
            <person name="Buck C.B."/>
        </authorList>
    </citation>
    <scope>NUCLEOTIDE SEQUENCE</scope>
    <source>
        <strain evidence="2">CtQf419</strain>
    </source>
</reference>
<dbReference type="InterPro" id="IPR010359">
    <property type="entry name" value="IrrE_HExxH"/>
</dbReference>
<evidence type="ECO:0000259" key="1">
    <source>
        <dbReference type="Pfam" id="PF06114"/>
    </source>
</evidence>
<dbReference type="EMBL" id="BK016102">
    <property type="protein sequence ID" value="DAF95002.1"/>
    <property type="molecule type" value="Genomic_DNA"/>
</dbReference>
<accession>A0A8S5UKS9</accession>
<organism evidence="2">
    <name type="scientific">Myoviridae sp. ctQf419</name>
    <dbReference type="NCBI Taxonomy" id="2825102"/>
    <lineage>
        <taxon>Viruses</taxon>
        <taxon>Duplodnaviria</taxon>
        <taxon>Heunggongvirae</taxon>
        <taxon>Uroviricota</taxon>
        <taxon>Caudoviricetes</taxon>
    </lineage>
</organism>
<dbReference type="Gene3D" id="1.10.10.2910">
    <property type="match status" value="1"/>
</dbReference>
<feature type="domain" description="IrrE N-terminal-like" evidence="1">
    <location>
        <begin position="25"/>
        <end position="118"/>
    </location>
</feature>
<evidence type="ECO:0000313" key="2">
    <source>
        <dbReference type="EMBL" id="DAF95002.1"/>
    </source>
</evidence>
<proteinExistence type="predicted"/>